<name>A0A452YF30_AEGTS</name>
<protein>
    <submittedName>
        <fullName evidence="1">Uncharacterized protein</fullName>
    </submittedName>
</protein>
<dbReference type="EnsemblPlants" id="AET1Gv20396200.3">
    <property type="protein sequence ID" value="AET1Gv20396200.3"/>
    <property type="gene ID" value="AET1Gv20396200"/>
</dbReference>
<dbReference type="EnsemblPlants" id="AET1Gv20396200.2">
    <property type="protein sequence ID" value="AET1Gv20396200.2"/>
    <property type="gene ID" value="AET1Gv20396200"/>
</dbReference>
<organism evidence="1 2">
    <name type="scientific">Aegilops tauschii subsp. strangulata</name>
    <name type="common">Goatgrass</name>
    <dbReference type="NCBI Taxonomy" id="200361"/>
    <lineage>
        <taxon>Eukaryota</taxon>
        <taxon>Viridiplantae</taxon>
        <taxon>Streptophyta</taxon>
        <taxon>Embryophyta</taxon>
        <taxon>Tracheophyta</taxon>
        <taxon>Spermatophyta</taxon>
        <taxon>Magnoliopsida</taxon>
        <taxon>Liliopsida</taxon>
        <taxon>Poales</taxon>
        <taxon>Poaceae</taxon>
        <taxon>BOP clade</taxon>
        <taxon>Pooideae</taxon>
        <taxon>Triticodae</taxon>
        <taxon>Triticeae</taxon>
        <taxon>Triticinae</taxon>
        <taxon>Aegilops</taxon>
    </lineage>
</organism>
<sequence>MLDISFLLSSTHSLVTERITHLWCCRRSRPRAGPTGPLCLKIPDTPCYQPGIFFLSHVRNQSSRGTLSEYSRHVVRSEGYNQASCRVCPRFIQSRCSLISQDEPERA</sequence>
<reference evidence="1" key="5">
    <citation type="journal article" date="2021" name="G3 (Bethesda)">
        <title>Aegilops tauschii genome assembly Aet v5.0 features greater sequence contiguity and improved annotation.</title>
        <authorList>
            <person name="Wang L."/>
            <person name="Zhu T."/>
            <person name="Rodriguez J.C."/>
            <person name="Deal K.R."/>
            <person name="Dubcovsky J."/>
            <person name="McGuire P.E."/>
            <person name="Lux T."/>
            <person name="Spannagl M."/>
            <person name="Mayer K.F.X."/>
            <person name="Baldrich P."/>
            <person name="Meyers B.C."/>
            <person name="Huo N."/>
            <person name="Gu Y.Q."/>
            <person name="Zhou H."/>
            <person name="Devos K.M."/>
            <person name="Bennetzen J.L."/>
            <person name="Unver T."/>
            <person name="Budak H."/>
            <person name="Gulick P.J."/>
            <person name="Galiba G."/>
            <person name="Kalapos B."/>
            <person name="Nelson D.R."/>
            <person name="Li P."/>
            <person name="You F.M."/>
            <person name="Luo M.C."/>
            <person name="Dvorak J."/>
        </authorList>
    </citation>
    <scope>NUCLEOTIDE SEQUENCE [LARGE SCALE GENOMIC DNA]</scope>
    <source>
        <strain evidence="1">cv. AL8/78</strain>
    </source>
</reference>
<dbReference type="EnsemblPlants" id="AET1Gv20396200.4">
    <property type="protein sequence ID" value="AET1Gv20396200.4"/>
    <property type="gene ID" value="AET1Gv20396200"/>
</dbReference>
<reference evidence="1" key="4">
    <citation type="submission" date="2019-03" db="UniProtKB">
        <authorList>
            <consortium name="EnsemblPlants"/>
        </authorList>
    </citation>
    <scope>IDENTIFICATION</scope>
</reference>
<reference evidence="1" key="3">
    <citation type="journal article" date="2017" name="Nature">
        <title>Genome sequence of the progenitor of the wheat D genome Aegilops tauschii.</title>
        <authorList>
            <person name="Luo M.C."/>
            <person name="Gu Y.Q."/>
            <person name="Puiu D."/>
            <person name="Wang H."/>
            <person name="Twardziok S.O."/>
            <person name="Deal K.R."/>
            <person name="Huo N."/>
            <person name="Zhu T."/>
            <person name="Wang L."/>
            <person name="Wang Y."/>
            <person name="McGuire P.E."/>
            <person name="Liu S."/>
            <person name="Long H."/>
            <person name="Ramasamy R.K."/>
            <person name="Rodriguez J.C."/>
            <person name="Van S.L."/>
            <person name="Yuan L."/>
            <person name="Wang Z."/>
            <person name="Xia Z."/>
            <person name="Xiao L."/>
            <person name="Anderson O.D."/>
            <person name="Ouyang S."/>
            <person name="Liang Y."/>
            <person name="Zimin A.V."/>
            <person name="Pertea G."/>
            <person name="Qi P."/>
            <person name="Bennetzen J.L."/>
            <person name="Dai X."/>
            <person name="Dawson M.W."/>
            <person name="Muller H.G."/>
            <person name="Kugler K."/>
            <person name="Rivarola-Duarte L."/>
            <person name="Spannagl M."/>
            <person name="Mayer K.F.X."/>
            <person name="Lu F.H."/>
            <person name="Bevan M.W."/>
            <person name="Leroy P."/>
            <person name="Li P."/>
            <person name="You F.M."/>
            <person name="Sun Q."/>
            <person name="Liu Z."/>
            <person name="Lyons E."/>
            <person name="Wicker T."/>
            <person name="Salzberg S.L."/>
            <person name="Devos K.M."/>
            <person name="Dvorak J."/>
        </authorList>
    </citation>
    <scope>NUCLEOTIDE SEQUENCE [LARGE SCALE GENOMIC DNA]</scope>
    <source>
        <strain evidence="1">cv. AL8/78</strain>
    </source>
</reference>
<evidence type="ECO:0000313" key="2">
    <source>
        <dbReference type="Proteomes" id="UP000015105"/>
    </source>
</evidence>
<dbReference type="Gramene" id="AET1Gv20396200.4">
    <property type="protein sequence ID" value="AET1Gv20396200.4"/>
    <property type="gene ID" value="AET1Gv20396200"/>
</dbReference>
<dbReference type="Gramene" id="AET1Gv20396200.3">
    <property type="protein sequence ID" value="AET1Gv20396200.3"/>
    <property type="gene ID" value="AET1Gv20396200"/>
</dbReference>
<reference evidence="2" key="2">
    <citation type="journal article" date="2017" name="Nat. Plants">
        <title>The Aegilops tauschii genome reveals multiple impacts of transposons.</title>
        <authorList>
            <person name="Zhao G."/>
            <person name="Zou C."/>
            <person name="Li K."/>
            <person name="Wang K."/>
            <person name="Li T."/>
            <person name="Gao L."/>
            <person name="Zhang X."/>
            <person name="Wang H."/>
            <person name="Yang Z."/>
            <person name="Liu X."/>
            <person name="Jiang W."/>
            <person name="Mao L."/>
            <person name="Kong X."/>
            <person name="Jiao Y."/>
            <person name="Jia J."/>
        </authorList>
    </citation>
    <scope>NUCLEOTIDE SEQUENCE [LARGE SCALE GENOMIC DNA]</scope>
    <source>
        <strain evidence="2">cv. AL8/78</strain>
    </source>
</reference>
<keyword evidence="2" id="KW-1185">Reference proteome</keyword>
<dbReference type="Gramene" id="AET1Gv20396200.2">
    <property type="protein sequence ID" value="AET1Gv20396200.2"/>
    <property type="gene ID" value="AET1Gv20396200"/>
</dbReference>
<evidence type="ECO:0000313" key="1">
    <source>
        <dbReference type="EnsemblPlants" id="AET1Gv20396200.3"/>
    </source>
</evidence>
<proteinExistence type="predicted"/>
<dbReference type="Proteomes" id="UP000015105">
    <property type="component" value="Chromosome 1D"/>
</dbReference>
<reference evidence="2" key="1">
    <citation type="journal article" date="2014" name="Science">
        <title>Ancient hybridizations among the ancestral genomes of bread wheat.</title>
        <authorList>
            <consortium name="International Wheat Genome Sequencing Consortium,"/>
            <person name="Marcussen T."/>
            <person name="Sandve S.R."/>
            <person name="Heier L."/>
            <person name="Spannagl M."/>
            <person name="Pfeifer M."/>
            <person name="Jakobsen K.S."/>
            <person name="Wulff B.B."/>
            <person name="Steuernagel B."/>
            <person name="Mayer K.F."/>
            <person name="Olsen O.A."/>
        </authorList>
    </citation>
    <scope>NUCLEOTIDE SEQUENCE [LARGE SCALE GENOMIC DNA]</scope>
    <source>
        <strain evidence="2">cv. AL8/78</strain>
    </source>
</reference>
<dbReference type="AlphaFoldDB" id="A0A452YF30"/>
<accession>A0A452YF30</accession>